<proteinExistence type="predicted"/>
<protein>
    <submittedName>
        <fullName evidence="1">Uncharacterized protein</fullName>
    </submittedName>
</protein>
<evidence type="ECO:0000313" key="2">
    <source>
        <dbReference type="Proteomes" id="UP000828048"/>
    </source>
</evidence>
<dbReference type="Proteomes" id="UP000828048">
    <property type="component" value="Chromosome 3"/>
</dbReference>
<dbReference type="EMBL" id="CM037153">
    <property type="protein sequence ID" value="KAH7857254.1"/>
    <property type="molecule type" value="Genomic_DNA"/>
</dbReference>
<reference evidence="1 2" key="1">
    <citation type="journal article" date="2021" name="Hortic Res">
        <title>High-quality reference genome and annotation aids understanding of berry development for evergreen blueberry (Vaccinium darrowii).</title>
        <authorList>
            <person name="Yu J."/>
            <person name="Hulse-Kemp A.M."/>
            <person name="Babiker E."/>
            <person name="Staton M."/>
        </authorList>
    </citation>
    <scope>NUCLEOTIDE SEQUENCE [LARGE SCALE GENOMIC DNA]</scope>
    <source>
        <strain evidence="2">cv. NJ 8807/NJ 8810</strain>
        <tissue evidence="1">Young leaf</tissue>
    </source>
</reference>
<sequence>MMESFSAPLETADGYANGFNDLPSHKTRTLSLDDQFSNSSSENHDHEKDSSTSDCESGISGPTMEPHRFFGLRLVEIEEGDRLHETIKRKFVSGLGFLGMKASVVAIHRNTCSGFLGQARLQSFRAFAKAMEKKCSGNANLKYAWFGGSKDEIEKIVSHGFGHIENKGLFGRGIYLSPDDSSIDSVKSSIADEQGLRHVLLCRVVLGNMELVHPGSEQFHPSSEHFDSGVDNLMAPKKYIVWSTHMNTHILPEYVISFRVPSSLDGMQMVEDPVRKPSSPWMPFSALIPVLAKFLPPRTICLISKYHAYHREKKISRHELVQRVRQIAGDKLLTAVIKSFRDKQLKATTDFCPNGSNAFIRRNGRNPESRQSR</sequence>
<name>A0ACB7YWL1_9ERIC</name>
<organism evidence="1 2">
    <name type="scientific">Vaccinium darrowii</name>
    <dbReference type="NCBI Taxonomy" id="229202"/>
    <lineage>
        <taxon>Eukaryota</taxon>
        <taxon>Viridiplantae</taxon>
        <taxon>Streptophyta</taxon>
        <taxon>Embryophyta</taxon>
        <taxon>Tracheophyta</taxon>
        <taxon>Spermatophyta</taxon>
        <taxon>Magnoliopsida</taxon>
        <taxon>eudicotyledons</taxon>
        <taxon>Gunneridae</taxon>
        <taxon>Pentapetalae</taxon>
        <taxon>asterids</taxon>
        <taxon>Ericales</taxon>
        <taxon>Ericaceae</taxon>
        <taxon>Vaccinioideae</taxon>
        <taxon>Vaccinieae</taxon>
        <taxon>Vaccinium</taxon>
    </lineage>
</organism>
<keyword evidence="2" id="KW-1185">Reference proteome</keyword>
<comment type="caution">
    <text evidence="1">The sequence shown here is derived from an EMBL/GenBank/DDBJ whole genome shotgun (WGS) entry which is preliminary data.</text>
</comment>
<accession>A0ACB7YWL1</accession>
<gene>
    <name evidence="1" type="ORF">Vadar_010616</name>
</gene>
<evidence type="ECO:0000313" key="1">
    <source>
        <dbReference type="EMBL" id="KAH7857254.1"/>
    </source>
</evidence>